<dbReference type="SMART" id="SM00228">
    <property type="entry name" value="PDZ"/>
    <property type="match status" value="1"/>
</dbReference>
<dbReference type="SMART" id="SM00245">
    <property type="entry name" value="TSPc"/>
    <property type="match status" value="1"/>
</dbReference>
<dbReference type="CDD" id="cd06782">
    <property type="entry name" value="cpPDZ_CPP-like"/>
    <property type="match status" value="1"/>
</dbReference>
<dbReference type="GO" id="GO:0007165">
    <property type="term" value="P:signal transduction"/>
    <property type="evidence" value="ECO:0007669"/>
    <property type="project" value="TreeGrafter"/>
</dbReference>
<dbReference type="InterPro" id="IPR002477">
    <property type="entry name" value="Peptidoglycan-bd-like"/>
</dbReference>
<dbReference type="OrthoDB" id="9812068at2"/>
<dbReference type="GO" id="GO:0006508">
    <property type="term" value="P:proteolysis"/>
    <property type="evidence" value="ECO:0007669"/>
    <property type="project" value="UniProtKB-KW"/>
</dbReference>
<evidence type="ECO:0000259" key="10">
    <source>
        <dbReference type="PROSITE" id="PS50106"/>
    </source>
</evidence>
<sequence length="500" mass="54647">MKALEENNGEQEKVELEKAEQEQVTENKSGYIRFKKFHFIMLLLLLVFLTAGITTFALVFGKDKVVTVSPDRTEFNKLYEAFDTLENGYYKDVDQKKLINGAIDGMVKALDDPYSDYMSNEEAKSFHSSISSSFEGIGAEIQEKDGHIVIVSPIKGSPAEKAGLKPNDMVISVNGKSLQGMNSTEAVTFIRGKKGTKVTLSIQRPGIDAPMTVPIVRDTIPIETVYGEMVNDSIAKVQITSFSSNTSKELVTTLNDLQKKGMKGLVLDLRQNPGGLLDQAVSITSMFVPKGKIIVKEEDRNGKIKEIASQNEGNPDLPLVVLIDKGSASASEIFSAAVKESAGVPLVGEKSFGKGTVQTAADFKDGSNLKYTIAKWLTPNGNWIHKKGIVPDVTVALPDYATLPIIDPDKELALSSASTEVQTAQKMLKAIGYDPGRVDGFFDEKTKQAVFKFQTAQKLPANGVLKGDTTLKLMDLLREKIKNNDTQLQKAVEVLKGRMK</sequence>
<dbReference type="RefSeq" id="WP_101651440.1">
    <property type="nucleotide sequence ID" value="NZ_PGVE01000091.1"/>
</dbReference>
<evidence type="ECO:0000313" key="11">
    <source>
        <dbReference type="EMBL" id="PLS01611.1"/>
    </source>
</evidence>
<dbReference type="PANTHER" id="PTHR32060:SF30">
    <property type="entry name" value="CARBOXY-TERMINAL PROCESSING PROTEASE CTPA"/>
    <property type="match status" value="1"/>
</dbReference>
<dbReference type="Pfam" id="PF22694">
    <property type="entry name" value="CtpB_N-like"/>
    <property type="match status" value="1"/>
</dbReference>
<feature type="transmembrane region" description="Helical" evidence="9">
    <location>
        <begin position="37"/>
        <end position="60"/>
    </location>
</feature>
<feature type="region of interest" description="Disordered" evidence="8">
    <location>
        <begin position="1"/>
        <end position="20"/>
    </location>
</feature>
<dbReference type="Gene3D" id="3.30.750.44">
    <property type="match status" value="1"/>
</dbReference>
<dbReference type="SUPFAM" id="SSF52096">
    <property type="entry name" value="ClpP/crotonase"/>
    <property type="match status" value="1"/>
</dbReference>
<dbReference type="Gene3D" id="1.10.101.10">
    <property type="entry name" value="PGBD-like superfamily/PGBD"/>
    <property type="match status" value="1"/>
</dbReference>
<dbReference type="FunFam" id="3.30.750.44:FF:000001">
    <property type="entry name" value="S41 family peptidase"/>
    <property type="match status" value="1"/>
</dbReference>
<dbReference type="InterPro" id="IPR001478">
    <property type="entry name" value="PDZ"/>
</dbReference>
<feature type="compositionally biased region" description="Basic and acidic residues" evidence="8">
    <location>
        <begin position="10"/>
        <end position="20"/>
    </location>
</feature>
<dbReference type="GO" id="GO:0004252">
    <property type="term" value="F:serine-type endopeptidase activity"/>
    <property type="evidence" value="ECO:0007669"/>
    <property type="project" value="UniProtKB-EC"/>
</dbReference>
<dbReference type="Proteomes" id="UP000234950">
    <property type="component" value="Unassembled WGS sequence"/>
</dbReference>
<dbReference type="Pfam" id="PF03572">
    <property type="entry name" value="Peptidase_S41"/>
    <property type="match status" value="1"/>
</dbReference>
<gene>
    <name evidence="11" type="ORF">CVD27_24675</name>
</gene>
<keyword evidence="3 7" id="KW-0378">Hydrolase</keyword>
<dbReference type="PANTHER" id="PTHR32060">
    <property type="entry name" value="TAIL-SPECIFIC PROTEASE"/>
    <property type="match status" value="1"/>
</dbReference>
<evidence type="ECO:0000256" key="1">
    <source>
        <dbReference type="ARBA" id="ARBA00009179"/>
    </source>
</evidence>
<evidence type="ECO:0000256" key="4">
    <source>
        <dbReference type="ARBA" id="ARBA00022825"/>
    </source>
</evidence>
<keyword evidence="12" id="KW-1185">Reference proteome</keyword>
<dbReference type="InterPro" id="IPR055210">
    <property type="entry name" value="CtpA/B_N"/>
</dbReference>
<keyword evidence="4 7" id="KW-0720">Serine protease</keyword>
<comment type="catalytic activity">
    <reaction evidence="5">
        <text>The enzyme shows specific recognition of a C-terminal tripeptide, Xaa-Yaa-Zaa, in which Xaa is preferably Ala or Leu, Yaa is preferably Ala or Tyr, and Zaa is preferably Ala, but then cleaves at a variable distance from the C-terminus. A typical cleavage is -Ala-Ala-|-Arg-Ala-Ala-Lys-Glu-Asn-Tyr-Ala-Leu-Ala-Ala.</text>
        <dbReference type="EC" id="3.4.21.102"/>
    </reaction>
</comment>
<keyword evidence="9" id="KW-1133">Transmembrane helix</keyword>
<dbReference type="InterPro" id="IPR036365">
    <property type="entry name" value="PGBD-like_sf"/>
</dbReference>
<evidence type="ECO:0000256" key="8">
    <source>
        <dbReference type="SAM" id="MobiDB-lite"/>
    </source>
</evidence>
<dbReference type="InterPro" id="IPR036366">
    <property type="entry name" value="PGBDSf"/>
</dbReference>
<dbReference type="Pfam" id="PF01471">
    <property type="entry name" value="PG_binding_1"/>
    <property type="match status" value="1"/>
</dbReference>
<dbReference type="PROSITE" id="PS50106">
    <property type="entry name" value="PDZ"/>
    <property type="match status" value="1"/>
</dbReference>
<dbReference type="AlphaFoldDB" id="A0A2N5H7X3"/>
<evidence type="ECO:0000256" key="2">
    <source>
        <dbReference type="ARBA" id="ARBA00022670"/>
    </source>
</evidence>
<evidence type="ECO:0000256" key="5">
    <source>
        <dbReference type="ARBA" id="ARBA00051784"/>
    </source>
</evidence>
<dbReference type="InterPro" id="IPR036034">
    <property type="entry name" value="PDZ_sf"/>
</dbReference>
<name>A0A2N5H7X3_9BACI</name>
<reference evidence="11 12" key="1">
    <citation type="submission" date="2017-11" db="EMBL/GenBank/DDBJ databases">
        <title>Comparitive Functional Genomics of Dry Heat Resistant strains isolated from the Viking Spacecraft.</title>
        <authorList>
            <person name="Seuylemezian A."/>
            <person name="Cooper K."/>
            <person name="Vaishampayan P."/>
        </authorList>
    </citation>
    <scope>NUCLEOTIDE SEQUENCE [LARGE SCALE GENOMIC DNA]</scope>
    <source>
        <strain evidence="11 12">V32-6</strain>
    </source>
</reference>
<comment type="caution">
    <text evidence="11">The sequence shown here is derived from an EMBL/GenBank/DDBJ whole genome shotgun (WGS) entry which is preliminary data.</text>
</comment>
<feature type="domain" description="PDZ" evidence="10">
    <location>
        <begin position="127"/>
        <end position="191"/>
    </location>
</feature>
<protein>
    <recommendedName>
        <fullName evidence="6">C-terminal processing peptidase</fullName>
        <ecNumber evidence="6">3.4.21.102</ecNumber>
    </recommendedName>
</protein>
<keyword evidence="9" id="KW-0812">Transmembrane</keyword>
<evidence type="ECO:0000256" key="6">
    <source>
        <dbReference type="ARBA" id="ARBA00066637"/>
    </source>
</evidence>
<accession>A0A2N5H7X3</accession>
<organism evidence="11 12">
    <name type="scientific">Neobacillus cucumis</name>
    <dbReference type="NCBI Taxonomy" id="1740721"/>
    <lineage>
        <taxon>Bacteria</taxon>
        <taxon>Bacillati</taxon>
        <taxon>Bacillota</taxon>
        <taxon>Bacilli</taxon>
        <taxon>Bacillales</taxon>
        <taxon>Bacillaceae</taxon>
        <taxon>Neobacillus</taxon>
    </lineage>
</organism>
<dbReference type="EMBL" id="PGVE01000091">
    <property type="protein sequence ID" value="PLS01611.1"/>
    <property type="molecule type" value="Genomic_DNA"/>
</dbReference>
<dbReference type="SUPFAM" id="SSF50156">
    <property type="entry name" value="PDZ domain-like"/>
    <property type="match status" value="1"/>
</dbReference>
<keyword evidence="2 7" id="KW-0645">Protease</keyword>
<dbReference type="InterPro" id="IPR004447">
    <property type="entry name" value="Peptidase_S41A"/>
</dbReference>
<dbReference type="Gene3D" id="2.30.42.10">
    <property type="match status" value="1"/>
</dbReference>
<evidence type="ECO:0000313" key="12">
    <source>
        <dbReference type="Proteomes" id="UP000234950"/>
    </source>
</evidence>
<dbReference type="GO" id="GO:0030288">
    <property type="term" value="C:outer membrane-bounded periplasmic space"/>
    <property type="evidence" value="ECO:0007669"/>
    <property type="project" value="TreeGrafter"/>
</dbReference>
<keyword evidence="9" id="KW-0472">Membrane</keyword>
<dbReference type="SUPFAM" id="SSF47090">
    <property type="entry name" value="PGBD-like"/>
    <property type="match status" value="1"/>
</dbReference>
<dbReference type="NCBIfam" id="TIGR00225">
    <property type="entry name" value="prc"/>
    <property type="match status" value="1"/>
</dbReference>
<dbReference type="InterPro" id="IPR029045">
    <property type="entry name" value="ClpP/crotonase-like_dom_sf"/>
</dbReference>
<proteinExistence type="inferred from homology"/>
<dbReference type="Gene3D" id="3.90.226.10">
    <property type="entry name" value="2-enoyl-CoA Hydratase, Chain A, domain 1"/>
    <property type="match status" value="1"/>
</dbReference>
<dbReference type="FunFam" id="2.30.42.10:FF:000063">
    <property type="entry name" value="Peptidase, S41 family"/>
    <property type="match status" value="1"/>
</dbReference>
<dbReference type="EC" id="3.4.21.102" evidence="6"/>
<evidence type="ECO:0000256" key="7">
    <source>
        <dbReference type="RuleBase" id="RU004404"/>
    </source>
</evidence>
<dbReference type="InterPro" id="IPR005151">
    <property type="entry name" value="Tail-specific_protease"/>
</dbReference>
<dbReference type="Pfam" id="PF00595">
    <property type="entry name" value="PDZ"/>
    <property type="match status" value="1"/>
</dbReference>
<evidence type="ECO:0000256" key="3">
    <source>
        <dbReference type="ARBA" id="ARBA00022801"/>
    </source>
</evidence>
<comment type="similarity">
    <text evidence="1 7">Belongs to the peptidase S41A family.</text>
</comment>
<evidence type="ECO:0000256" key="9">
    <source>
        <dbReference type="SAM" id="Phobius"/>
    </source>
</evidence>
<dbReference type="CDD" id="cd07560">
    <property type="entry name" value="Peptidase_S41_CPP"/>
    <property type="match status" value="1"/>
</dbReference>